<keyword evidence="1 3" id="KW-0479">Metal-binding</keyword>
<protein>
    <submittedName>
        <fullName evidence="4">YchF/TatD family DNA exonuclease</fullName>
    </submittedName>
</protein>
<keyword evidence="2" id="KW-0378">Hydrolase</keyword>
<dbReference type="AlphaFoldDB" id="A0A6P1EAA9"/>
<evidence type="ECO:0000256" key="2">
    <source>
        <dbReference type="ARBA" id="ARBA00022801"/>
    </source>
</evidence>
<dbReference type="PANTHER" id="PTHR46124:SF2">
    <property type="entry name" value="D-AMINOACYL-TRNA DEACYLASE"/>
    <property type="match status" value="1"/>
</dbReference>
<accession>A0A6P1EAA9</accession>
<dbReference type="InterPro" id="IPR001130">
    <property type="entry name" value="TatD-like"/>
</dbReference>
<sequence length="269" mass="30608">MKIIEGVTMKIFDSHTHLNDDHLYSQADRYAEHAKSLGVVKLANVGSNQVLNDRSLALSAKYNDMYSIIGWHPEDSIHFHDEQKQLLIEQLQSPKVIAVGEIGLDYYQTTSPRSIQKRVFKEQIDIAKQLHLPISVHNREAFEDTYEILKEMDIHDIGGVMHSFNGDPEWLKKFLDLGMSVSYSGVASFKKNHDVHDAVRNTPFDRMLVETDAPYLAPEPLRGKQNEPAYTLYTVEAIARLCDVNPDVIAAHTYSNALRLFGIEDNEKN</sequence>
<organism evidence="4 5">
    <name type="scientific">Lentilactobacillus hilgardii</name>
    <name type="common">Lactobacillus hilgardii</name>
    <dbReference type="NCBI Taxonomy" id="1588"/>
    <lineage>
        <taxon>Bacteria</taxon>
        <taxon>Bacillati</taxon>
        <taxon>Bacillota</taxon>
        <taxon>Bacilli</taxon>
        <taxon>Lactobacillales</taxon>
        <taxon>Lactobacillaceae</taxon>
        <taxon>Lentilactobacillus</taxon>
    </lineage>
</organism>
<name>A0A6P1EAA9_LENHI</name>
<feature type="binding site" evidence="3">
    <location>
        <position position="162"/>
    </location>
    <ligand>
        <name>a divalent metal cation</name>
        <dbReference type="ChEBI" id="CHEBI:60240"/>
        <label>2</label>
    </ligand>
</feature>
<feature type="binding site" evidence="3">
    <location>
        <position position="137"/>
    </location>
    <ligand>
        <name>a divalent metal cation</name>
        <dbReference type="ChEBI" id="CHEBI:60240"/>
        <label>2</label>
    </ligand>
</feature>
<gene>
    <name evidence="4" type="ORF">GQR93_10200</name>
</gene>
<dbReference type="FunFam" id="3.20.20.140:FF:000005">
    <property type="entry name" value="TatD family hydrolase"/>
    <property type="match status" value="1"/>
</dbReference>
<dbReference type="PIRSF" id="PIRSF005902">
    <property type="entry name" value="DNase_TatD"/>
    <property type="match status" value="1"/>
</dbReference>
<dbReference type="SUPFAM" id="SSF51556">
    <property type="entry name" value="Metallo-dependent hydrolases"/>
    <property type="match status" value="1"/>
</dbReference>
<dbReference type="GO" id="GO:0004527">
    <property type="term" value="F:exonuclease activity"/>
    <property type="evidence" value="ECO:0007669"/>
    <property type="project" value="UniProtKB-KW"/>
</dbReference>
<keyword evidence="4" id="KW-0269">Exonuclease</keyword>
<dbReference type="Gene3D" id="3.20.20.140">
    <property type="entry name" value="Metal-dependent hydrolases"/>
    <property type="match status" value="1"/>
</dbReference>
<dbReference type="CDD" id="cd01310">
    <property type="entry name" value="TatD_DNAse"/>
    <property type="match status" value="1"/>
</dbReference>
<dbReference type="InterPro" id="IPR015991">
    <property type="entry name" value="TatD/YcfH-like"/>
</dbReference>
<evidence type="ECO:0000313" key="4">
    <source>
        <dbReference type="EMBL" id="QHB52535.1"/>
    </source>
</evidence>
<dbReference type="NCBIfam" id="TIGR00010">
    <property type="entry name" value="YchF/TatD family DNA exonuclease"/>
    <property type="match status" value="1"/>
</dbReference>
<feature type="binding site" evidence="3">
    <location>
        <position position="15"/>
    </location>
    <ligand>
        <name>a divalent metal cation</name>
        <dbReference type="ChEBI" id="CHEBI:60240"/>
        <label>1</label>
    </ligand>
</feature>
<dbReference type="Proteomes" id="UP000465035">
    <property type="component" value="Chromosome"/>
</dbReference>
<feature type="binding site" evidence="3">
    <location>
        <position position="101"/>
    </location>
    <ligand>
        <name>a divalent metal cation</name>
        <dbReference type="ChEBI" id="CHEBI:60240"/>
        <label>1</label>
    </ligand>
</feature>
<dbReference type="GO" id="GO:0046872">
    <property type="term" value="F:metal ion binding"/>
    <property type="evidence" value="ECO:0007669"/>
    <property type="project" value="UniProtKB-KW"/>
</dbReference>
<reference evidence="4 5" key="1">
    <citation type="submission" date="2019-12" db="EMBL/GenBank/DDBJ databases">
        <title>Lactobacillus hilgardii FLUB.</title>
        <authorList>
            <person name="Gustaw K."/>
        </authorList>
    </citation>
    <scope>NUCLEOTIDE SEQUENCE [LARGE SCALE GENOMIC DNA]</scope>
    <source>
        <strain evidence="4 5">FLUB</strain>
    </source>
</reference>
<dbReference type="PROSITE" id="PS01090">
    <property type="entry name" value="TATD_2"/>
    <property type="match status" value="1"/>
</dbReference>
<feature type="binding site" evidence="3">
    <location>
        <position position="212"/>
    </location>
    <ligand>
        <name>a divalent metal cation</name>
        <dbReference type="ChEBI" id="CHEBI:60240"/>
        <label>1</label>
    </ligand>
</feature>
<proteinExistence type="predicted"/>
<evidence type="ECO:0000313" key="5">
    <source>
        <dbReference type="Proteomes" id="UP000465035"/>
    </source>
</evidence>
<dbReference type="Pfam" id="PF01026">
    <property type="entry name" value="TatD_DNase"/>
    <property type="match status" value="1"/>
</dbReference>
<dbReference type="InterPro" id="IPR032466">
    <property type="entry name" value="Metal_Hydrolase"/>
</dbReference>
<evidence type="ECO:0000256" key="3">
    <source>
        <dbReference type="PIRSR" id="PIRSR005902-1"/>
    </source>
</evidence>
<dbReference type="EMBL" id="CP047121">
    <property type="protein sequence ID" value="QHB52535.1"/>
    <property type="molecule type" value="Genomic_DNA"/>
</dbReference>
<dbReference type="GO" id="GO:0005829">
    <property type="term" value="C:cytosol"/>
    <property type="evidence" value="ECO:0007669"/>
    <property type="project" value="TreeGrafter"/>
</dbReference>
<dbReference type="PROSITE" id="PS01137">
    <property type="entry name" value="TATD_1"/>
    <property type="match status" value="1"/>
</dbReference>
<dbReference type="PANTHER" id="PTHR46124">
    <property type="entry name" value="D-AMINOACYL-TRNA DEACYLASE"/>
    <property type="match status" value="1"/>
</dbReference>
<keyword evidence="4" id="KW-0540">Nuclease</keyword>
<dbReference type="GO" id="GO:0004536">
    <property type="term" value="F:DNA nuclease activity"/>
    <property type="evidence" value="ECO:0007669"/>
    <property type="project" value="InterPro"/>
</dbReference>
<dbReference type="InterPro" id="IPR018228">
    <property type="entry name" value="DNase_TatD-rel_CS"/>
</dbReference>
<evidence type="ECO:0000256" key="1">
    <source>
        <dbReference type="ARBA" id="ARBA00022723"/>
    </source>
</evidence>
<feature type="binding site" evidence="3">
    <location>
        <position position="17"/>
    </location>
    <ligand>
        <name>a divalent metal cation</name>
        <dbReference type="ChEBI" id="CHEBI:60240"/>
        <label>1</label>
    </ligand>
</feature>